<feature type="non-terminal residue" evidence="2">
    <location>
        <position position="1"/>
    </location>
</feature>
<keyword evidence="3" id="KW-1185">Reference proteome</keyword>
<feature type="transmembrane region" description="Helical" evidence="1">
    <location>
        <begin position="12"/>
        <end position="31"/>
    </location>
</feature>
<feature type="non-terminal residue" evidence="2">
    <location>
        <position position="96"/>
    </location>
</feature>
<evidence type="ECO:0000313" key="3">
    <source>
        <dbReference type="Proteomes" id="UP000635245"/>
    </source>
</evidence>
<dbReference type="AlphaFoldDB" id="A0A934R1T5"/>
<name>A0A934R1T5_9PSEU</name>
<evidence type="ECO:0000313" key="2">
    <source>
        <dbReference type="EMBL" id="MBK1789514.1"/>
    </source>
</evidence>
<keyword evidence="1" id="KW-1133">Transmembrane helix</keyword>
<organism evidence="2 3">
    <name type="scientific">Prauserella cavernicola</name>
    <dbReference type="NCBI Taxonomy" id="2800127"/>
    <lineage>
        <taxon>Bacteria</taxon>
        <taxon>Bacillati</taxon>
        <taxon>Actinomycetota</taxon>
        <taxon>Actinomycetes</taxon>
        <taxon>Pseudonocardiales</taxon>
        <taxon>Pseudonocardiaceae</taxon>
        <taxon>Prauserella</taxon>
    </lineage>
</organism>
<gene>
    <name evidence="2" type="ORF">JHE00_34770</name>
</gene>
<reference evidence="2" key="1">
    <citation type="submission" date="2020-12" db="EMBL/GenBank/DDBJ databases">
        <title>Prauserella sp. ASG 168, a novel actinomycete isolated from cave rock.</title>
        <authorList>
            <person name="Suriyachadkun C."/>
        </authorList>
    </citation>
    <scope>NUCLEOTIDE SEQUENCE</scope>
    <source>
        <strain evidence="2">ASG 168</strain>
    </source>
</reference>
<dbReference type="EMBL" id="JAENJH010000075">
    <property type="protein sequence ID" value="MBK1789514.1"/>
    <property type="molecule type" value="Genomic_DNA"/>
</dbReference>
<keyword evidence="1" id="KW-0472">Membrane</keyword>
<proteinExistence type="predicted"/>
<evidence type="ECO:0000256" key="1">
    <source>
        <dbReference type="SAM" id="Phobius"/>
    </source>
</evidence>
<protein>
    <submittedName>
        <fullName evidence="2">Sulfate exporter family transporter</fullName>
    </submittedName>
</protein>
<dbReference type="Proteomes" id="UP000635245">
    <property type="component" value="Unassembled WGS sequence"/>
</dbReference>
<accession>A0A934R1T5</accession>
<sequence length="96" mass="10060">APAGTEPSDTSRATVAWTLAGLVVVLGLAALTRFLEQNDPDWSEGTALGEFAAGVEVPVYAIILGLLGNLVLSRAGVRDRLAAAFRTEYFIKTGLV</sequence>
<keyword evidence="1" id="KW-0812">Transmembrane</keyword>
<comment type="caution">
    <text evidence="2">The sequence shown here is derived from an EMBL/GenBank/DDBJ whole genome shotgun (WGS) entry which is preliminary data.</text>
</comment>
<feature type="transmembrane region" description="Helical" evidence="1">
    <location>
        <begin position="51"/>
        <end position="72"/>
    </location>
</feature>